<feature type="transmembrane region" description="Helical" evidence="1">
    <location>
        <begin position="51"/>
        <end position="69"/>
    </location>
</feature>
<dbReference type="RefSeq" id="WP_377300328.1">
    <property type="nucleotide sequence ID" value="NZ_CP180191.1"/>
</dbReference>
<proteinExistence type="predicted"/>
<gene>
    <name evidence="3" type="ORF">ACFOEN_00120</name>
</gene>
<feature type="transmembrane region" description="Helical" evidence="1">
    <location>
        <begin position="283"/>
        <end position="308"/>
    </location>
</feature>
<keyword evidence="4" id="KW-1185">Reference proteome</keyword>
<name>A0ABV7GZS7_9BURK</name>
<comment type="caution">
    <text evidence="3">The sequence shown here is derived from an EMBL/GenBank/DDBJ whole genome shotgun (WGS) entry which is preliminary data.</text>
</comment>
<evidence type="ECO:0000259" key="2">
    <source>
        <dbReference type="Pfam" id="PF04235"/>
    </source>
</evidence>
<accession>A0ABV7GZS7</accession>
<dbReference type="Pfam" id="PF04235">
    <property type="entry name" value="DUF418"/>
    <property type="match status" value="1"/>
</dbReference>
<keyword evidence="1" id="KW-0472">Membrane</keyword>
<dbReference type="InterPro" id="IPR007349">
    <property type="entry name" value="DUF418"/>
</dbReference>
<feature type="transmembrane region" description="Helical" evidence="1">
    <location>
        <begin position="112"/>
        <end position="140"/>
    </location>
</feature>
<feature type="transmembrane region" description="Helical" evidence="1">
    <location>
        <begin position="21"/>
        <end position="39"/>
    </location>
</feature>
<sequence>MAAESARLPAPKRSRAEIIDALRIWALLGVFVVNFVSYPGTPMSTPIGQPLPADSTLALAIHSLIAALFQGKSYPLLMFLFGYSFALSMRAIRSADSLEFALGHRKSRMLILLALGIIHGLFVYMGDILTSYAICGLILLRWGRRSVTSLLRILKVLLGIWAVSYVAINVAIAIYTYNKLEEPVIAPDPTSTFAGVDAWLPFLELNSIAYVVSTVLMLPLFLPQLLALCLAGFICGRLRVLEQPQRWTRLLEQARFWGLLIGIPLGLTYGVLAWHVLGSRPAFEALLLGMGTLTGPPILAGLIAAIALSWPHGGWPRLRALAPAGRNTLSMYLGLSLLMALLLSGAGLGWGQKLDSSGLFGLALLLYALALCWAWASAHRGQSGPFERLINAASQRLDARRQARLDQGSTTASH</sequence>
<dbReference type="PANTHER" id="PTHR30590:SF2">
    <property type="entry name" value="INNER MEMBRANE PROTEIN"/>
    <property type="match status" value="1"/>
</dbReference>
<evidence type="ECO:0000313" key="4">
    <source>
        <dbReference type="Proteomes" id="UP001595556"/>
    </source>
</evidence>
<dbReference type="InterPro" id="IPR052529">
    <property type="entry name" value="Bact_Transport_Assoc"/>
</dbReference>
<keyword evidence="1" id="KW-1133">Transmembrane helix</keyword>
<keyword evidence="1" id="KW-0812">Transmembrane</keyword>
<protein>
    <submittedName>
        <fullName evidence="3">DUF418 domain-containing protein</fullName>
    </submittedName>
</protein>
<feature type="domain" description="DUF418" evidence="2">
    <location>
        <begin position="236"/>
        <end position="390"/>
    </location>
</feature>
<reference evidence="4" key="1">
    <citation type="journal article" date="2019" name="Int. J. Syst. Evol. Microbiol.">
        <title>The Global Catalogue of Microorganisms (GCM) 10K type strain sequencing project: providing services to taxonomists for standard genome sequencing and annotation.</title>
        <authorList>
            <consortium name="The Broad Institute Genomics Platform"/>
            <consortium name="The Broad Institute Genome Sequencing Center for Infectious Disease"/>
            <person name="Wu L."/>
            <person name="Ma J."/>
        </authorList>
    </citation>
    <scope>NUCLEOTIDE SEQUENCE [LARGE SCALE GENOMIC DNA]</scope>
    <source>
        <strain evidence="4">KCTC 52168</strain>
    </source>
</reference>
<feature type="transmembrane region" description="Helical" evidence="1">
    <location>
        <begin position="357"/>
        <end position="376"/>
    </location>
</feature>
<feature type="transmembrane region" description="Helical" evidence="1">
    <location>
        <begin position="329"/>
        <end position="351"/>
    </location>
</feature>
<evidence type="ECO:0000313" key="3">
    <source>
        <dbReference type="EMBL" id="MFC3146038.1"/>
    </source>
</evidence>
<dbReference type="PANTHER" id="PTHR30590">
    <property type="entry name" value="INNER MEMBRANE PROTEIN"/>
    <property type="match status" value="1"/>
</dbReference>
<feature type="transmembrane region" description="Helical" evidence="1">
    <location>
        <begin position="208"/>
        <end position="235"/>
    </location>
</feature>
<dbReference type="EMBL" id="JBHRTI010000001">
    <property type="protein sequence ID" value="MFC3146038.1"/>
    <property type="molecule type" value="Genomic_DNA"/>
</dbReference>
<dbReference type="Proteomes" id="UP001595556">
    <property type="component" value="Unassembled WGS sequence"/>
</dbReference>
<organism evidence="3 4">
    <name type="scientific">Piscinibacterium candidicorallinum</name>
    <dbReference type="NCBI Taxonomy" id="1793872"/>
    <lineage>
        <taxon>Bacteria</taxon>
        <taxon>Pseudomonadati</taxon>
        <taxon>Pseudomonadota</taxon>
        <taxon>Betaproteobacteria</taxon>
        <taxon>Burkholderiales</taxon>
        <taxon>Piscinibacterium</taxon>
    </lineage>
</organism>
<evidence type="ECO:0000256" key="1">
    <source>
        <dbReference type="SAM" id="Phobius"/>
    </source>
</evidence>
<feature type="transmembrane region" description="Helical" evidence="1">
    <location>
        <begin position="256"/>
        <end position="277"/>
    </location>
</feature>
<feature type="transmembrane region" description="Helical" evidence="1">
    <location>
        <begin position="152"/>
        <end position="177"/>
    </location>
</feature>
<feature type="transmembrane region" description="Helical" evidence="1">
    <location>
        <begin position="76"/>
        <end position="92"/>
    </location>
</feature>